<dbReference type="HOGENOM" id="CLU_2623715_0_0_1"/>
<dbReference type="AlphaFoldDB" id="L8WIN8"/>
<reference evidence="1 2" key="1">
    <citation type="journal article" date="2013" name="Nat. Commun.">
        <title>The evolution and pathogenic mechanisms of the rice sheath blight pathogen.</title>
        <authorList>
            <person name="Zheng A."/>
            <person name="Lin R."/>
            <person name="Xu L."/>
            <person name="Qin P."/>
            <person name="Tang C."/>
            <person name="Ai P."/>
            <person name="Zhang D."/>
            <person name="Liu Y."/>
            <person name="Sun Z."/>
            <person name="Feng H."/>
            <person name="Wang Y."/>
            <person name="Chen Y."/>
            <person name="Liang X."/>
            <person name="Fu R."/>
            <person name="Li Q."/>
            <person name="Zhang J."/>
            <person name="Yu X."/>
            <person name="Xie Z."/>
            <person name="Ding L."/>
            <person name="Guan P."/>
            <person name="Tang J."/>
            <person name="Liang Y."/>
            <person name="Wang S."/>
            <person name="Deng Q."/>
            <person name="Li S."/>
            <person name="Zhu J."/>
            <person name="Wang L."/>
            <person name="Liu H."/>
            <person name="Li P."/>
        </authorList>
    </citation>
    <scope>NUCLEOTIDE SEQUENCE [LARGE SCALE GENOMIC DNA]</scope>
    <source>
        <strain evidence="2">AG-1 IA</strain>
    </source>
</reference>
<proteinExistence type="predicted"/>
<evidence type="ECO:0000313" key="2">
    <source>
        <dbReference type="Proteomes" id="UP000011668"/>
    </source>
</evidence>
<organism evidence="1 2">
    <name type="scientific">Thanatephorus cucumeris (strain AG1-IA)</name>
    <name type="common">Rice sheath blight fungus</name>
    <name type="synonym">Rhizoctonia solani</name>
    <dbReference type="NCBI Taxonomy" id="983506"/>
    <lineage>
        <taxon>Eukaryota</taxon>
        <taxon>Fungi</taxon>
        <taxon>Dikarya</taxon>
        <taxon>Basidiomycota</taxon>
        <taxon>Agaricomycotina</taxon>
        <taxon>Agaricomycetes</taxon>
        <taxon>Cantharellales</taxon>
        <taxon>Ceratobasidiaceae</taxon>
        <taxon>Rhizoctonia</taxon>
        <taxon>Rhizoctonia solani AG-1</taxon>
    </lineage>
</organism>
<sequence>MIKCSRRRGIYRVGCRSPLVRRPWNLSNVSCGDGKSCFTGLHPLFDKGCAAGTALGQHVSRLRLNLRSCFAGVLLNSN</sequence>
<evidence type="ECO:0000313" key="1">
    <source>
        <dbReference type="EMBL" id="ELU36607.1"/>
    </source>
</evidence>
<dbReference type="Proteomes" id="UP000011668">
    <property type="component" value="Unassembled WGS sequence"/>
</dbReference>
<name>L8WIN8_THACA</name>
<comment type="caution">
    <text evidence="1">The sequence shown here is derived from an EMBL/GenBank/DDBJ whole genome shotgun (WGS) entry which is preliminary data.</text>
</comment>
<gene>
    <name evidence="1" type="ORF">AG1IA_09362</name>
</gene>
<keyword evidence="2" id="KW-1185">Reference proteome</keyword>
<dbReference type="EMBL" id="AFRT01003211">
    <property type="protein sequence ID" value="ELU36607.1"/>
    <property type="molecule type" value="Genomic_DNA"/>
</dbReference>
<accession>L8WIN8</accession>
<protein>
    <submittedName>
        <fullName evidence="1">Uncharacterized protein</fullName>
    </submittedName>
</protein>